<feature type="non-terminal residue" evidence="1">
    <location>
        <position position="47"/>
    </location>
</feature>
<dbReference type="EMBL" id="LAZR01025862">
    <property type="protein sequence ID" value="KKL70558.1"/>
    <property type="molecule type" value="Genomic_DNA"/>
</dbReference>
<dbReference type="AlphaFoldDB" id="A0A0F9E939"/>
<accession>A0A0F9E939</accession>
<organism evidence="1">
    <name type="scientific">marine sediment metagenome</name>
    <dbReference type="NCBI Taxonomy" id="412755"/>
    <lineage>
        <taxon>unclassified sequences</taxon>
        <taxon>metagenomes</taxon>
        <taxon>ecological metagenomes</taxon>
    </lineage>
</organism>
<name>A0A0F9E939_9ZZZZ</name>
<protein>
    <submittedName>
        <fullName evidence="1">Uncharacterized protein</fullName>
    </submittedName>
</protein>
<proteinExistence type="predicted"/>
<reference evidence="1" key="1">
    <citation type="journal article" date="2015" name="Nature">
        <title>Complex archaea that bridge the gap between prokaryotes and eukaryotes.</title>
        <authorList>
            <person name="Spang A."/>
            <person name="Saw J.H."/>
            <person name="Jorgensen S.L."/>
            <person name="Zaremba-Niedzwiedzka K."/>
            <person name="Martijn J."/>
            <person name="Lind A.E."/>
            <person name="van Eijk R."/>
            <person name="Schleper C."/>
            <person name="Guy L."/>
            <person name="Ettema T.J."/>
        </authorList>
    </citation>
    <scope>NUCLEOTIDE SEQUENCE</scope>
</reference>
<evidence type="ECO:0000313" key="1">
    <source>
        <dbReference type="EMBL" id="KKL70558.1"/>
    </source>
</evidence>
<gene>
    <name evidence="1" type="ORF">LCGC14_2103770</name>
</gene>
<comment type="caution">
    <text evidence="1">The sequence shown here is derived from an EMBL/GenBank/DDBJ whole genome shotgun (WGS) entry which is preliminary data.</text>
</comment>
<sequence>MKRLKRNGYYDPIPKGAKLVARPTRYGNPYFLTDYSLSRSLVLYDMW</sequence>